<dbReference type="AlphaFoldDB" id="A0A239BWQ4"/>
<dbReference type="InterPro" id="IPR005358">
    <property type="entry name" value="Puta_zinc/iron-chelating_dom"/>
</dbReference>
<dbReference type="RefSeq" id="WP_089275045.1">
    <property type="nucleotide sequence ID" value="NZ_FZOC01000006.1"/>
</dbReference>
<name>A0A239BWQ4_9BACT</name>
<dbReference type="EMBL" id="FZOC01000006">
    <property type="protein sequence ID" value="SNS12447.1"/>
    <property type="molecule type" value="Genomic_DNA"/>
</dbReference>
<dbReference type="Pfam" id="PF03692">
    <property type="entry name" value="CxxCxxCC"/>
    <property type="match status" value="1"/>
</dbReference>
<dbReference type="PANTHER" id="PTHR35866:SF1">
    <property type="entry name" value="YKGJ FAMILY CYSTEINE CLUSTER PROTEIN"/>
    <property type="match status" value="1"/>
</dbReference>
<gene>
    <name evidence="1" type="ORF">SAMN04488503_2850</name>
</gene>
<protein>
    <submittedName>
        <fullName evidence="1">Uncharacterized protein</fullName>
    </submittedName>
</protein>
<dbReference type="OrthoDB" id="9810361at2"/>
<accession>A0A239BWQ4</accession>
<sequence length="262" mass="29424">MTATDKSQQFLDEHEELAPGQGFRFACRPGVSCFGACCSALDLMLTPYDVLRLRRATGQSSREFVHEYADQTAMPGVGLPLLQLHMQDTSAKRCPFSQADRSCAVYENRPSACRTYPLGRATRPAAQDAEGVEEQIFIIREPHCKGFEHTTQWSPASWMDDQGLSAYNASNDRYMALAAALRALADAGHRPDQRHMAMAGLALYQPDDFQRFIMTARVLEHVDMDDARRTAIMRDEEACLDFGFDWLELSLLGKTDHIRPRG</sequence>
<reference evidence="1 2" key="1">
    <citation type="submission" date="2017-06" db="EMBL/GenBank/DDBJ databases">
        <authorList>
            <person name="Kim H.J."/>
            <person name="Triplett B.A."/>
        </authorList>
    </citation>
    <scope>NUCLEOTIDE SEQUENCE [LARGE SCALE GENOMIC DNA]</scope>
    <source>
        <strain evidence="1 2">DSM 13116</strain>
    </source>
</reference>
<evidence type="ECO:0000313" key="1">
    <source>
        <dbReference type="EMBL" id="SNS12447.1"/>
    </source>
</evidence>
<dbReference type="PANTHER" id="PTHR35866">
    <property type="entry name" value="PUTATIVE-RELATED"/>
    <property type="match status" value="1"/>
</dbReference>
<keyword evidence="2" id="KW-1185">Reference proteome</keyword>
<organism evidence="1 2">
    <name type="scientific">Humidesulfovibrio mexicanus</name>
    <dbReference type="NCBI Taxonomy" id="147047"/>
    <lineage>
        <taxon>Bacteria</taxon>
        <taxon>Pseudomonadati</taxon>
        <taxon>Thermodesulfobacteriota</taxon>
        <taxon>Desulfovibrionia</taxon>
        <taxon>Desulfovibrionales</taxon>
        <taxon>Desulfovibrionaceae</taxon>
        <taxon>Humidesulfovibrio</taxon>
    </lineage>
</organism>
<evidence type="ECO:0000313" key="2">
    <source>
        <dbReference type="Proteomes" id="UP000198324"/>
    </source>
</evidence>
<proteinExistence type="predicted"/>
<dbReference type="Proteomes" id="UP000198324">
    <property type="component" value="Unassembled WGS sequence"/>
</dbReference>